<keyword evidence="3" id="KW-0238">DNA-binding</keyword>
<dbReference type="RefSeq" id="WP_269885503.1">
    <property type="nucleotide sequence ID" value="NZ_JAQAGZ010000029.1"/>
</dbReference>
<dbReference type="Pfam" id="PF00126">
    <property type="entry name" value="HTH_1"/>
    <property type="match status" value="1"/>
</dbReference>
<keyword evidence="2" id="KW-0805">Transcription regulation</keyword>
<feature type="domain" description="HTH lysR-type" evidence="5">
    <location>
        <begin position="1"/>
        <end position="58"/>
    </location>
</feature>
<dbReference type="Gene3D" id="1.10.10.10">
    <property type="entry name" value="Winged helix-like DNA-binding domain superfamily/Winged helix DNA-binding domain"/>
    <property type="match status" value="1"/>
</dbReference>
<dbReference type="Pfam" id="PF03466">
    <property type="entry name" value="LysR_substrate"/>
    <property type="match status" value="1"/>
</dbReference>
<dbReference type="InterPro" id="IPR047788">
    <property type="entry name" value="LysR-like_Sec_metab"/>
</dbReference>
<reference evidence="6 7" key="1">
    <citation type="submission" date="2022-12" db="EMBL/GenBank/DDBJ databases">
        <title>Draft genome sequence of Paenibacillus sp. dW9.</title>
        <authorList>
            <person name="Choi E.-W."/>
            <person name="Kim D.-U."/>
        </authorList>
    </citation>
    <scope>NUCLEOTIDE SEQUENCE [LARGE SCALE GENOMIC DNA]</scope>
    <source>
        <strain evidence="7">dW9</strain>
    </source>
</reference>
<dbReference type="PRINTS" id="PR00039">
    <property type="entry name" value="HTHLYSR"/>
</dbReference>
<dbReference type="InterPro" id="IPR005119">
    <property type="entry name" value="LysR_subst-bd"/>
</dbReference>
<keyword evidence="4" id="KW-0804">Transcription</keyword>
<comment type="similarity">
    <text evidence="1">Belongs to the LysR transcriptional regulatory family.</text>
</comment>
<gene>
    <name evidence="6" type="ORF">O9H85_32375</name>
</gene>
<dbReference type="EMBL" id="JAQAGZ010000029">
    <property type="protein sequence ID" value="MCZ8516971.1"/>
    <property type="molecule type" value="Genomic_DNA"/>
</dbReference>
<evidence type="ECO:0000313" key="7">
    <source>
        <dbReference type="Proteomes" id="UP001527882"/>
    </source>
</evidence>
<evidence type="ECO:0000256" key="3">
    <source>
        <dbReference type="ARBA" id="ARBA00023125"/>
    </source>
</evidence>
<protein>
    <submittedName>
        <fullName evidence="6">Selenium metabolism-associated LysR family transcriptional regulator</fullName>
    </submittedName>
</protein>
<proteinExistence type="inferred from homology"/>
<evidence type="ECO:0000259" key="5">
    <source>
        <dbReference type="PROSITE" id="PS50931"/>
    </source>
</evidence>
<dbReference type="Gene3D" id="3.40.190.290">
    <property type="match status" value="1"/>
</dbReference>
<comment type="caution">
    <text evidence="6">The sequence shown here is derived from an EMBL/GenBank/DDBJ whole genome shotgun (WGS) entry which is preliminary data.</text>
</comment>
<sequence length="296" mass="33586">MNLKRLETFVHVAKRRCFSEVADMMNMTQSGVSRQIKTLEEELGIQLFDRSTTYVELTSAGRLIYKKAEELLTQWDQLIQECKELKNELSGSMKIGASTIPAASLLPRIIKSMHDKYPRIEFSITTGDSSEILNKLQNQQIDAAIVGRKPEHPRLEAHCIAEDRLILIGNSSHPCLSSFEEIKKYPFLIREKGSGTREAIEQSLRKYSMELDELRCVAEVGSTETLLALVEAGVGISLISNWAVHGAVREKIKIIHELPTDRCFYLAFDSLRKSLPLVQTFIQETIKNFVENKNVM</sequence>
<evidence type="ECO:0000256" key="1">
    <source>
        <dbReference type="ARBA" id="ARBA00009437"/>
    </source>
</evidence>
<dbReference type="SUPFAM" id="SSF46785">
    <property type="entry name" value="Winged helix' DNA-binding domain"/>
    <property type="match status" value="1"/>
</dbReference>
<evidence type="ECO:0000256" key="2">
    <source>
        <dbReference type="ARBA" id="ARBA00023015"/>
    </source>
</evidence>
<dbReference type="InterPro" id="IPR036390">
    <property type="entry name" value="WH_DNA-bd_sf"/>
</dbReference>
<dbReference type="PROSITE" id="PS50931">
    <property type="entry name" value="HTH_LYSR"/>
    <property type="match status" value="1"/>
</dbReference>
<evidence type="ECO:0000256" key="4">
    <source>
        <dbReference type="ARBA" id="ARBA00023163"/>
    </source>
</evidence>
<dbReference type="PANTHER" id="PTHR30126:SF64">
    <property type="entry name" value="HTH-TYPE TRANSCRIPTIONAL REGULATOR CITR"/>
    <property type="match status" value="1"/>
</dbReference>
<accession>A0ABT4QJB9</accession>
<dbReference type="InterPro" id="IPR036388">
    <property type="entry name" value="WH-like_DNA-bd_sf"/>
</dbReference>
<name>A0ABT4QJB9_9BACL</name>
<dbReference type="InterPro" id="IPR000847">
    <property type="entry name" value="LysR_HTH_N"/>
</dbReference>
<keyword evidence="7" id="KW-1185">Reference proteome</keyword>
<dbReference type="NCBIfam" id="NF040786">
    <property type="entry name" value="LysR_Sec_metab"/>
    <property type="match status" value="1"/>
</dbReference>
<dbReference type="PANTHER" id="PTHR30126">
    <property type="entry name" value="HTH-TYPE TRANSCRIPTIONAL REGULATOR"/>
    <property type="match status" value="1"/>
</dbReference>
<dbReference type="SUPFAM" id="SSF53850">
    <property type="entry name" value="Periplasmic binding protein-like II"/>
    <property type="match status" value="1"/>
</dbReference>
<organism evidence="6 7">
    <name type="scientific">Paenibacillus gyeongsangnamensis</name>
    <dbReference type="NCBI Taxonomy" id="3388067"/>
    <lineage>
        <taxon>Bacteria</taxon>
        <taxon>Bacillati</taxon>
        <taxon>Bacillota</taxon>
        <taxon>Bacilli</taxon>
        <taxon>Bacillales</taxon>
        <taxon>Paenibacillaceae</taxon>
        <taxon>Paenibacillus</taxon>
    </lineage>
</organism>
<evidence type="ECO:0000313" key="6">
    <source>
        <dbReference type="EMBL" id="MCZ8516971.1"/>
    </source>
</evidence>
<dbReference type="Proteomes" id="UP001527882">
    <property type="component" value="Unassembled WGS sequence"/>
</dbReference>